<evidence type="ECO:0000313" key="3">
    <source>
        <dbReference type="EMBL" id="TIA33763.1"/>
    </source>
</evidence>
<feature type="compositionally biased region" description="Basic and acidic residues" evidence="1">
    <location>
        <begin position="171"/>
        <end position="195"/>
    </location>
</feature>
<keyword evidence="2" id="KW-0812">Transmembrane</keyword>
<evidence type="ECO:0000313" key="4">
    <source>
        <dbReference type="Proteomes" id="UP000308724"/>
    </source>
</evidence>
<keyword evidence="2" id="KW-0472">Membrane</keyword>
<name>A0A4T0BI16_AURPU</name>
<feature type="compositionally biased region" description="Polar residues" evidence="1">
    <location>
        <begin position="16"/>
        <end position="26"/>
    </location>
</feature>
<feature type="region of interest" description="Disordered" evidence="1">
    <location>
        <begin position="97"/>
        <end position="132"/>
    </location>
</feature>
<dbReference type="EMBL" id="QZBZ01000181">
    <property type="protein sequence ID" value="TIA33763.1"/>
    <property type="molecule type" value="Genomic_DNA"/>
</dbReference>
<keyword evidence="2" id="KW-1133">Transmembrane helix</keyword>
<protein>
    <submittedName>
        <fullName evidence="3">Uncharacterized protein</fullName>
    </submittedName>
</protein>
<gene>
    <name evidence="3" type="ORF">D6C78_07324</name>
</gene>
<sequence length="479" mass="53061">MTVTHQTEFREPVEASRTSNTPRSVGNVYTANRDRDSFLSCDSQDIDVTFDAMDRYDAARRRQARPGRSALGYWVPLVVTVTIATAGLAAWIWSERQQDDDDNDDNDQRNGLEDDKYDHPLDYPEDLPDQQAEPRDEGFLARMTGRTPSPQQFFDRTGQRIRAAVGLAGDGRQEERAEPAFSDSEHWNEEAESKRSQQPTSSRPIGNKAKRNIAIVLSADTDNRQDDESAYRTEHASILSHLPEHIDPAFTNLFVLIYAPDQKSLPALPTTFASTTLSSSYASVSYPDSSSPDQPSSSLFDALWQKSQSLVDKPSQVLPFSTPTGYIHILRHLSPSLVYLTDAPSLSGYRGEHIQQLKGWVGQTILVVGDDGAGGLIDTETETEDEALHKGKAPERSDKWWESSDIVGLGKDVEVVDIGRFFEINTITSSHSIYRQIQSYQSLRKRHLQPCSSASGKPATSSAADEATATLAYEVDSGA</sequence>
<feature type="region of interest" description="Disordered" evidence="1">
    <location>
        <begin position="1"/>
        <end position="26"/>
    </location>
</feature>
<comment type="caution">
    <text evidence="3">The sequence shown here is derived from an EMBL/GenBank/DDBJ whole genome shotgun (WGS) entry which is preliminary data.</text>
</comment>
<dbReference type="AlphaFoldDB" id="A0A4T0BI16"/>
<dbReference type="Proteomes" id="UP000308724">
    <property type="component" value="Unassembled WGS sequence"/>
</dbReference>
<proteinExistence type="predicted"/>
<reference evidence="3 4" key="1">
    <citation type="submission" date="2018-10" db="EMBL/GenBank/DDBJ databases">
        <title>Fifty Aureobasidium pullulans genomes reveal a recombining polyextremotolerant generalist.</title>
        <authorList>
            <person name="Gostincar C."/>
            <person name="Turk M."/>
            <person name="Zajc J."/>
            <person name="Gunde-Cimerman N."/>
        </authorList>
    </citation>
    <scope>NUCLEOTIDE SEQUENCE [LARGE SCALE GENOMIC DNA]</scope>
    <source>
        <strain evidence="3 4">EXF-1645</strain>
    </source>
</reference>
<feature type="transmembrane region" description="Helical" evidence="2">
    <location>
        <begin position="70"/>
        <end position="93"/>
    </location>
</feature>
<evidence type="ECO:0000256" key="1">
    <source>
        <dbReference type="SAM" id="MobiDB-lite"/>
    </source>
</evidence>
<feature type="compositionally biased region" description="Basic and acidic residues" evidence="1">
    <location>
        <begin position="106"/>
        <end position="122"/>
    </location>
</feature>
<feature type="region of interest" description="Disordered" evidence="1">
    <location>
        <begin position="166"/>
        <end position="209"/>
    </location>
</feature>
<evidence type="ECO:0000256" key="2">
    <source>
        <dbReference type="SAM" id="Phobius"/>
    </source>
</evidence>
<organism evidence="3 4">
    <name type="scientific">Aureobasidium pullulans</name>
    <name type="common">Black yeast</name>
    <name type="synonym">Pullularia pullulans</name>
    <dbReference type="NCBI Taxonomy" id="5580"/>
    <lineage>
        <taxon>Eukaryota</taxon>
        <taxon>Fungi</taxon>
        <taxon>Dikarya</taxon>
        <taxon>Ascomycota</taxon>
        <taxon>Pezizomycotina</taxon>
        <taxon>Dothideomycetes</taxon>
        <taxon>Dothideomycetidae</taxon>
        <taxon>Dothideales</taxon>
        <taxon>Saccotheciaceae</taxon>
        <taxon>Aureobasidium</taxon>
    </lineage>
</organism>
<accession>A0A4T0BI16</accession>